<dbReference type="OrthoDB" id="10686375at2759"/>
<dbReference type="Proteomes" id="UP000683360">
    <property type="component" value="Unassembled WGS sequence"/>
</dbReference>
<protein>
    <recommendedName>
        <fullName evidence="1">Novel STAND NTPase 3 domain-containing protein</fullName>
    </recommendedName>
</protein>
<keyword evidence="3" id="KW-1185">Reference proteome</keyword>
<dbReference type="SUPFAM" id="SSF52540">
    <property type="entry name" value="P-loop containing nucleoside triphosphate hydrolases"/>
    <property type="match status" value="1"/>
</dbReference>
<sequence length="224" mass="25924">MKRIYTNNSNNHFSVLGIHKLVLKEWKVKEKKFVKTPSSEYVFNILRTENIVTVTGKPGIGKSATIHHNALSLQNGYLKYAIIPCQNPSDIVTHYKAEAYQIFVIDDVCGKYVINQYDVEEWLKYIDYIDKILKEGKTKLLTTLRLQVFQETQFKRISIFSRNVCDLSSKAFLLPSKIKLEIAKAYLPENVVMEIGQSLDRYEYLPLLCLLYSQNSNTNALKIF</sequence>
<name>A0A8S3UNW4_MYTED</name>
<feature type="domain" description="Novel STAND NTPase 3" evidence="1">
    <location>
        <begin position="33"/>
        <end position="185"/>
    </location>
</feature>
<dbReference type="Pfam" id="PF20720">
    <property type="entry name" value="nSTAND3"/>
    <property type="match status" value="1"/>
</dbReference>
<dbReference type="EMBL" id="CAJPWZ010002768">
    <property type="protein sequence ID" value="CAG2245361.1"/>
    <property type="molecule type" value="Genomic_DNA"/>
</dbReference>
<organism evidence="2 3">
    <name type="scientific">Mytilus edulis</name>
    <name type="common">Blue mussel</name>
    <dbReference type="NCBI Taxonomy" id="6550"/>
    <lineage>
        <taxon>Eukaryota</taxon>
        <taxon>Metazoa</taxon>
        <taxon>Spiralia</taxon>
        <taxon>Lophotrochozoa</taxon>
        <taxon>Mollusca</taxon>
        <taxon>Bivalvia</taxon>
        <taxon>Autobranchia</taxon>
        <taxon>Pteriomorphia</taxon>
        <taxon>Mytilida</taxon>
        <taxon>Mytiloidea</taxon>
        <taxon>Mytilidae</taxon>
        <taxon>Mytilinae</taxon>
        <taxon>Mytilus</taxon>
    </lineage>
</organism>
<evidence type="ECO:0000259" key="1">
    <source>
        <dbReference type="Pfam" id="PF20720"/>
    </source>
</evidence>
<gene>
    <name evidence="2" type="ORF">MEDL_57372</name>
</gene>
<dbReference type="InterPro" id="IPR049050">
    <property type="entry name" value="nSTAND3"/>
</dbReference>
<dbReference type="InterPro" id="IPR027417">
    <property type="entry name" value="P-loop_NTPase"/>
</dbReference>
<dbReference type="AlphaFoldDB" id="A0A8S3UNW4"/>
<reference evidence="2" key="1">
    <citation type="submission" date="2021-03" db="EMBL/GenBank/DDBJ databases">
        <authorList>
            <person name="Bekaert M."/>
        </authorList>
    </citation>
    <scope>NUCLEOTIDE SEQUENCE</scope>
</reference>
<proteinExistence type="predicted"/>
<comment type="caution">
    <text evidence="2">The sequence shown here is derived from an EMBL/GenBank/DDBJ whole genome shotgun (WGS) entry which is preliminary data.</text>
</comment>
<evidence type="ECO:0000313" key="2">
    <source>
        <dbReference type="EMBL" id="CAG2245361.1"/>
    </source>
</evidence>
<evidence type="ECO:0000313" key="3">
    <source>
        <dbReference type="Proteomes" id="UP000683360"/>
    </source>
</evidence>
<accession>A0A8S3UNW4</accession>